<dbReference type="InterPro" id="IPR013123">
    <property type="entry name" value="SpoU_subst-bd"/>
</dbReference>
<evidence type="ECO:0000313" key="6">
    <source>
        <dbReference type="Proteomes" id="UP000029385"/>
    </source>
</evidence>
<comment type="caution">
    <text evidence="5">The sequence shown here is derived from an EMBL/GenBank/DDBJ whole genome shotgun (WGS) entry which is preliminary data.</text>
</comment>
<keyword evidence="1" id="KW-0489">Methyltransferase</keyword>
<feature type="region of interest" description="Disordered" evidence="3">
    <location>
        <begin position="1"/>
        <end position="48"/>
    </location>
</feature>
<feature type="compositionally biased region" description="Basic and acidic residues" evidence="3">
    <location>
        <begin position="19"/>
        <end position="32"/>
    </location>
</feature>
<dbReference type="InterPro" id="IPR001537">
    <property type="entry name" value="SpoU_MeTrfase"/>
</dbReference>
<dbReference type="PATRIC" id="fig|1121015.4.peg.1454"/>
<organism evidence="5 6">
    <name type="scientific">Arenimonas oryziterrae DSM 21050 = YC6267</name>
    <dbReference type="NCBI Taxonomy" id="1121015"/>
    <lineage>
        <taxon>Bacteria</taxon>
        <taxon>Pseudomonadati</taxon>
        <taxon>Pseudomonadota</taxon>
        <taxon>Gammaproteobacteria</taxon>
        <taxon>Lysobacterales</taxon>
        <taxon>Lysobacteraceae</taxon>
        <taxon>Arenimonas</taxon>
    </lineage>
</organism>
<dbReference type="Gene3D" id="3.40.1280.10">
    <property type="match status" value="1"/>
</dbReference>
<feature type="domain" description="RNA 2-O ribose methyltransferase substrate binding" evidence="4">
    <location>
        <begin position="66"/>
        <end position="141"/>
    </location>
</feature>
<dbReference type="Pfam" id="PF00588">
    <property type="entry name" value="SpoU_methylase"/>
    <property type="match status" value="1"/>
</dbReference>
<dbReference type="PANTHER" id="PTHR46429:SF2">
    <property type="entry name" value="TRNA_RRNA METHYLTRANSFERASE"/>
    <property type="match status" value="1"/>
</dbReference>
<dbReference type="eggNOG" id="COG0566">
    <property type="taxonomic scope" value="Bacteria"/>
</dbReference>
<evidence type="ECO:0000313" key="5">
    <source>
        <dbReference type="EMBL" id="KFN43565.1"/>
    </source>
</evidence>
<sequence>MSERKPPGGESLYRGPAGKPRDKRERERDRQGRAPAATAPADRRPPLRERVEATADAAPRVPQEQRIYGLNACLALFAQRPESLRKVWLLESRIPKLKAVLAYCVKQRLGYTIVENEDLEKLSGSAHHEGVVFGAMPSDEQNLSHWLRDLPKGPAIAIWLDGVGNPHNLGAILRSAAHFGVSALLLPKDSTLHLSGAAARVAEGGAEAVPMVRLGRSDNSLAQLASAGFAVAATVVRGGQSLYATTLPERLVLLMGAEQAGVDPALAQASSFKLAIPGSGAVESLNVASATSVVLGEWWRQNVATAKKSP</sequence>
<keyword evidence="6" id="KW-1185">Reference proteome</keyword>
<gene>
    <name evidence="5" type="ORF">N789_09835</name>
</gene>
<evidence type="ECO:0000256" key="2">
    <source>
        <dbReference type="ARBA" id="ARBA00022679"/>
    </source>
</evidence>
<dbReference type="STRING" id="1121015.GCA_000420545_00779"/>
<reference evidence="5 6" key="1">
    <citation type="submission" date="2013-09" db="EMBL/GenBank/DDBJ databases">
        <title>Genome sequencing of Arenimonas oryziterrae.</title>
        <authorList>
            <person name="Chen F."/>
            <person name="Wang G."/>
        </authorList>
    </citation>
    <scope>NUCLEOTIDE SEQUENCE [LARGE SCALE GENOMIC DNA]</scope>
    <source>
        <strain evidence="5 6">YC6267</strain>
    </source>
</reference>
<dbReference type="PANTHER" id="PTHR46429">
    <property type="entry name" value="23S RRNA (GUANOSINE-2'-O-)-METHYLTRANSFERASE RLMB"/>
    <property type="match status" value="1"/>
</dbReference>
<dbReference type="InterPro" id="IPR004441">
    <property type="entry name" value="rRNA_MeTrfase_TrmH"/>
</dbReference>
<proteinExistence type="predicted"/>
<evidence type="ECO:0000256" key="3">
    <source>
        <dbReference type="SAM" id="MobiDB-lite"/>
    </source>
</evidence>
<dbReference type="EMBL" id="AVCI01000005">
    <property type="protein sequence ID" value="KFN43565.1"/>
    <property type="molecule type" value="Genomic_DNA"/>
</dbReference>
<dbReference type="SUPFAM" id="SSF55315">
    <property type="entry name" value="L30e-like"/>
    <property type="match status" value="1"/>
</dbReference>
<dbReference type="CDD" id="cd18095">
    <property type="entry name" value="SpoU-like_rRNA-MTase"/>
    <property type="match status" value="1"/>
</dbReference>
<dbReference type="Proteomes" id="UP000029385">
    <property type="component" value="Unassembled WGS sequence"/>
</dbReference>
<keyword evidence="2" id="KW-0808">Transferase</keyword>
<dbReference type="OrthoDB" id="9785673at2"/>
<dbReference type="InterPro" id="IPR029064">
    <property type="entry name" value="Ribosomal_eL30-like_sf"/>
</dbReference>
<dbReference type="SMART" id="SM00967">
    <property type="entry name" value="SpoU_sub_bind"/>
    <property type="match status" value="1"/>
</dbReference>
<name>A0A091BGS3_9GAMM</name>
<dbReference type="GO" id="GO:0032259">
    <property type="term" value="P:methylation"/>
    <property type="evidence" value="ECO:0007669"/>
    <property type="project" value="UniProtKB-KW"/>
</dbReference>
<dbReference type="AlphaFoldDB" id="A0A091BGS3"/>
<protein>
    <recommendedName>
        <fullName evidence="4">RNA 2-O ribose methyltransferase substrate binding domain-containing protein</fullName>
    </recommendedName>
</protein>
<evidence type="ECO:0000256" key="1">
    <source>
        <dbReference type="ARBA" id="ARBA00022603"/>
    </source>
</evidence>
<dbReference type="Gene3D" id="3.30.1330.30">
    <property type="match status" value="1"/>
</dbReference>
<dbReference type="RefSeq" id="WP_022968430.1">
    <property type="nucleotide sequence ID" value="NZ_ATVD01000001.1"/>
</dbReference>
<accession>A0A091BGS3</accession>
<dbReference type="InterPro" id="IPR029026">
    <property type="entry name" value="tRNA_m1G_MTases_N"/>
</dbReference>
<dbReference type="GO" id="GO:0005829">
    <property type="term" value="C:cytosol"/>
    <property type="evidence" value="ECO:0007669"/>
    <property type="project" value="TreeGrafter"/>
</dbReference>
<dbReference type="GO" id="GO:0008173">
    <property type="term" value="F:RNA methyltransferase activity"/>
    <property type="evidence" value="ECO:0007669"/>
    <property type="project" value="InterPro"/>
</dbReference>
<dbReference type="InterPro" id="IPR029028">
    <property type="entry name" value="Alpha/beta_knot_MTases"/>
</dbReference>
<evidence type="ECO:0000259" key="4">
    <source>
        <dbReference type="SMART" id="SM00967"/>
    </source>
</evidence>
<dbReference type="SUPFAM" id="SSF75217">
    <property type="entry name" value="alpha/beta knot"/>
    <property type="match status" value="1"/>
</dbReference>
<dbReference type="GO" id="GO:0003723">
    <property type="term" value="F:RNA binding"/>
    <property type="evidence" value="ECO:0007669"/>
    <property type="project" value="InterPro"/>
</dbReference>
<dbReference type="GO" id="GO:0006396">
    <property type="term" value="P:RNA processing"/>
    <property type="evidence" value="ECO:0007669"/>
    <property type="project" value="InterPro"/>
</dbReference>
<dbReference type="Pfam" id="PF08032">
    <property type="entry name" value="SpoU_sub_bind"/>
    <property type="match status" value="1"/>
</dbReference>